<dbReference type="GO" id="GO:0043197">
    <property type="term" value="C:dendritic spine"/>
    <property type="evidence" value="ECO:0007669"/>
    <property type="project" value="UniProtKB-SubCell"/>
</dbReference>
<evidence type="ECO:0000256" key="3">
    <source>
        <dbReference type="ARBA" id="ARBA00022468"/>
    </source>
</evidence>
<dbReference type="SMART" id="SM00325">
    <property type="entry name" value="RhoGEF"/>
    <property type="match status" value="1"/>
</dbReference>
<reference evidence="9" key="2">
    <citation type="submission" date="2025-09" db="UniProtKB">
        <authorList>
            <consortium name="Ensembl"/>
        </authorList>
    </citation>
    <scope>IDENTIFICATION</scope>
</reference>
<reference evidence="9" key="1">
    <citation type="submission" date="2025-08" db="UniProtKB">
        <authorList>
            <consortium name="Ensembl"/>
        </authorList>
    </citation>
    <scope>IDENTIFICATION</scope>
</reference>
<dbReference type="SMART" id="SM00239">
    <property type="entry name" value="C2"/>
    <property type="match status" value="1"/>
</dbReference>
<evidence type="ECO:0000259" key="7">
    <source>
        <dbReference type="PROSITE" id="PS50010"/>
    </source>
</evidence>
<feature type="region of interest" description="Disordered" evidence="5">
    <location>
        <begin position="52"/>
        <end position="71"/>
    </location>
</feature>
<dbReference type="Pfam" id="PF00168">
    <property type="entry name" value="C2"/>
    <property type="match status" value="1"/>
</dbReference>
<feature type="region of interest" description="Disordered" evidence="5">
    <location>
        <begin position="512"/>
        <end position="532"/>
    </location>
</feature>
<dbReference type="InterPro" id="IPR000198">
    <property type="entry name" value="RhoGAP_dom"/>
</dbReference>
<dbReference type="PROSITE" id="PS50004">
    <property type="entry name" value="C2"/>
    <property type="match status" value="1"/>
</dbReference>
<dbReference type="SMART" id="SM00324">
    <property type="entry name" value="RhoGAP"/>
    <property type="match status" value="1"/>
</dbReference>
<dbReference type="GO" id="GO:0007165">
    <property type="term" value="P:signal transduction"/>
    <property type="evidence" value="ECO:0007669"/>
    <property type="project" value="InterPro"/>
</dbReference>
<dbReference type="GO" id="GO:0005085">
    <property type="term" value="F:guanyl-nucleotide exchange factor activity"/>
    <property type="evidence" value="ECO:0007669"/>
    <property type="project" value="UniProtKB-KW"/>
</dbReference>
<dbReference type="InterPro" id="IPR035899">
    <property type="entry name" value="DBL_dom_sf"/>
</dbReference>
<dbReference type="Ensembl" id="ENSNMLT00000019790.1">
    <property type="protein sequence ID" value="ENSNMLP00000017595.1"/>
    <property type="gene ID" value="ENSNMLG00000011625.1"/>
</dbReference>
<evidence type="ECO:0000259" key="6">
    <source>
        <dbReference type="PROSITE" id="PS50004"/>
    </source>
</evidence>
<dbReference type="InterPro" id="IPR035892">
    <property type="entry name" value="C2_domain_sf"/>
</dbReference>
<keyword evidence="3" id="KW-0343">GTPase activation</keyword>
<dbReference type="InterPro" id="IPR000219">
    <property type="entry name" value="DH_dom"/>
</dbReference>
<dbReference type="InterPro" id="IPR037769">
    <property type="entry name" value="Abr/Bcr"/>
</dbReference>
<dbReference type="SUPFAM" id="SSF48065">
    <property type="entry name" value="DBL homology domain (DH-domain)"/>
    <property type="match status" value="1"/>
</dbReference>
<protein>
    <submittedName>
        <fullName evidence="9">Si:dkey-33c9.6</fullName>
    </submittedName>
</protein>
<dbReference type="GO" id="GO:0016020">
    <property type="term" value="C:membrane"/>
    <property type="evidence" value="ECO:0007669"/>
    <property type="project" value="TreeGrafter"/>
</dbReference>
<dbReference type="Gene3D" id="1.20.900.10">
    <property type="entry name" value="Dbl homology (DH) domain"/>
    <property type="match status" value="1"/>
</dbReference>
<evidence type="ECO:0000259" key="8">
    <source>
        <dbReference type="PROSITE" id="PS50238"/>
    </source>
</evidence>
<keyword evidence="4" id="KW-0344">Guanine-nucleotide releasing factor</keyword>
<accession>A0A8C6T7R6</accession>
<dbReference type="Gene3D" id="1.10.555.10">
    <property type="entry name" value="Rho GTPase activation protein"/>
    <property type="match status" value="1"/>
</dbReference>
<evidence type="ECO:0000256" key="2">
    <source>
        <dbReference type="ARBA" id="ARBA00004552"/>
    </source>
</evidence>
<sequence length="746" mass="83903">MKALRAAAGTSQPVLSSQQVQTVFYQVPELGDLHQSFYSGFKARLSHYFDTYPSHEQPPAPHRINSDGAEEDAKEKGFQLTVGDLFLKLVNQIGIYGGFIENYNDAIKVVRKCTQVDPRFRTLAESMMCNSNGSPKPCTKYTFEALLYKPLERVTKTTLVLRDLLKTTPEQHQDYGALQEALRLSRSFLSGVNQSSQGRRGVTLTHDMRRQLIRDGFLVDESDGVRCLRHLFLYTDLLLCTRVKPATRGKQDQYRFSWYLPLAGLKLRCFSRDRTPEAELRLHTIRTKMYKLNKQLQHNVKGSKARSLKKLEQMELLLLTHDPVYRLELSSPSEKSHTLVASLYELEVWREAIDKLTKENVETVPPDLLTLTSACVKLRMTQQLPLHSSSSSSSSGKGEVLCGTLAVVVHSASGLLQPACVFVCLEVDGFDFYEKRAQTHSSGHTLSPQWEQELYFQVDGARHMRVMCVAQSDIGDSAVVGRTSLTLNPENLCNRWRRQSLNLGPEVDVHLSLKYKPHPPDPPRPGPQQQQPVFGVPIQTVAQQEGVLVPLVVRCCVEEIERRGMEEVGIYRISGSTGNVNALKSAFDSNRCEAVTRLRTAEVNAVSGVLKLYFRELPEPLLPPELFQSLVHTLDMTDKHEQLSSLLSVLQSCPDANRNTFLFLLHHLRRVSARQEVNKMSLLNLATVFGPSLLRPPEAGARVDISQEVVVQVQVVFCYLQCSSLSEAQISLPHDADAEEDETTHL</sequence>
<dbReference type="Gene3D" id="2.60.40.150">
    <property type="entry name" value="C2 domain"/>
    <property type="match status" value="1"/>
</dbReference>
<evidence type="ECO:0000256" key="5">
    <source>
        <dbReference type="SAM" id="MobiDB-lite"/>
    </source>
</evidence>
<evidence type="ECO:0000313" key="9">
    <source>
        <dbReference type="Ensembl" id="ENSNMLP00000017595.1"/>
    </source>
</evidence>
<dbReference type="InterPro" id="IPR000008">
    <property type="entry name" value="C2_dom"/>
</dbReference>
<feature type="domain" description="C2" evidence="6">
    <location>
        <begin position="385"/>
        <end position="503"/>
    </location>
</feature>
<dbReference type="GO" id="GO:0005096">
    <property type="term" value="F:GTPase activator activity"/>
    <property type="evidence" value="ECO:0007669"/>
    <property type="project" value="UniProtKB-KW"/>
</dbReference>
<feature type="domain" description="Rho-GAP" evidence="8">
    <location>
        <begin position="536"/>
        <end position="727"/>
    </location>
</feature>
<proteinExistence type="predicted"/>
<dbReference type="PROSITE" id="PS50010">
    <property type="entry name" value="DH_2"/>
    <property type="match status" value="1"/>
</dbReference>
<dbReference type="Pfam" id="PF00621">
    <property type="entry name" value="RhoGEF"/>
    <property type="match status" value="1"/>
</dbReference>
<dbReference type="GO" id="GO:0030424">
    <property type="term" value="C:axon"/>
    <property type="evidence" value="ECO:0007669"/>
    <property type="project" value="UniProtKB-SubCell"/>
</dbReference>
<dbReference type="PANTHER" id="PTHR23182">
    <property type="entry name" value="BREAKPOINT CLUSTER REGION PROTEIN BCR"/>
    <property type="match status" value="1"/>
</dbReference>
<evidence type="ECO:0000256" key="1">
    <source>
        <dbReference type="ARBA" id="ARBA00004489"/>
    </source>
</evidence>
<dbReference type="Pfam" id="PF00620">
    <property type="entry name" value="RhoGAP"/>
    <property type="match status" value="1"/>
</dbReference>
<organism evidence="9 10">
    <name type="scientific">Neogobius melanostomus</name>
    <name type="common">round goby</name>
    <dbReference type="NCBI Taxonomy" id="47308"/>
    <lineage>
        <taxon>Eukaryota</taxon>
        <taxon>Metazoa</taxon>
        <taxon>Chordata</taxon>
        <taxon>Craniata</taxon>
        <taxon>Vertebrata</taxon>
        <taxon>Euteleostomi</taxon>
        <taxon>Actinopterygii</taxon>
        <taxon>Neopterygii</taxon>
        <taxon>Teleostei</taxon>
        <taxon>Neoteleostei</taxon>
        <taxon>Acanthomorphata</taxon>
        <taxon>Gobiaria</taxon>
        <taxon>Gobiiformes</taxon>
        <taxon>Gobioidei</taxon>
        <taxon>Gobiidae</taxon>
        <taxon>Benthophilinae</taxon>
        <taxon>Neogobiini</taxon>
        <taxon>Neogobius</taxon>
    </lineage>
</organism>
<name>A0A8C6T7R6_9GOBI</name>
<dbReference type="PANTHER" id="PTHR23182:SF6">
    <property type="entry name" value="ACTIVE BREAKPOINT CLUSTER REGION-RELATED PROTEIN-LIKE"/>
    <property type="match status" value="1"/>
</dbReference>
<keyword evidence="10" id="KW-1185">Reference proteome</keyword>
<dbReference type="SUPFAM" id="SSF48350">
    <property type="entry name" value="GTPase activation domain, GAP"/>
    <property type="match status" value="1"/>
</dbReference>
<dbReference type="PROSITE" id="PS50238">
    <property type="entry name" value="RHOGAP"/>
    <property type="match status" value="1"/>
</dbReference>
<dbReference type="Gene3D" id="2.30.29.30">
    <property type="entry name" value="Pleckstrin-homology domain (PH domain)/Phosphotyrosine-binding domain (PTB)"/>
    <property type="match status" value="1"/>
</dbReference>
<dbReference type="SUPFAM" id="SSF49562">
    <property type="entry name" value="C2 domain (Calcium/lipid-binding domain, CaLB)"/>
    <property type="match status" value="1"/>
</dbReference>
<evidence type="ECO:0000256" key="4">
    <source>
        <dbReference type="ARBA" id="ARBA00022658"/>
    </source>
</evidence>
<feature type="domain" description="DH" evidence="7">
    <location>
        <begin position="1"/>
        <end position="195"/>
    </location>
</feature>
<dbReference type="AlphaFoldDB" id="A0A8C6T7R6"/>
<dbReference type="Proteomes" id="UP000694523">
    <property type="component" value="Unplaced"/>
</dbReference>
<evidence type="ECO:0000313" key="10">
    <source>
        <dbReference type="Proteomes" id="UP000694523"/>
    </source>
</evidence>
<dbReference type="InterPro" id="IPR008936">
    <property type="entry name" value="Rho_GTPase_activation_prot"/>
</dbReference>
<comment type="subcellular location">
    <subcellularLocation>
        <location evidence="1">Cell projection</location>
        <location evidence="1">Axon</location>
    </subcellularLocation>
    <subcellularLocation>
        <location evidence="2">Cell projection</location>
        <location evidence="2">Dendritic spine</location>
    </subcellularLocation>
</comment>
<dbReference type="SUPFAM" id="SSF50729">
    <property type="entry name" value="PH domain-like"/>
    <property type="match status" value="1"/>
</dbReference>
<dbReference type="InterPro" id="IPR011993">
    <property type="entry name" value="PH-like_dom_sf"/>
</dbReference>